<keyword evidence="2" id="KW-1185">Reference proteome</keyword>
<dbReference type="NCBIfam" id="NF041728">
    <property type="entry name" value="BPSL0761_fam"/>
    <property type="match status" value="1"/>
</dbReference>
<gene>
    <name evidence="1" type="ORF">SAMN05216221_1316</name>
</gene>
<organism evidence="1 2">
    <name type="scientific">Pseudomonas oryzae</name>
    <dbReference type="NCBI Taxonomy" id="1392877"/>
    <lineage>
        <taxon>Bacteria</taxon>
        <taxon>Pseudomonadati</taxon>
        <taxon>Pseudomonadota</taxon>
        <taxon>Gammaproteobacteria</taxon>
        <taxon>Pseudomonadales</taxon>
        <taxon>Pseudomonadaceae</taxon>
        <taxon>Pseudomonas</taxon>
    </lineage>
</organism>
<dbReference type="InterPro" id="IPR049723">
    <property type="entry name" value="BPSL0761-like"/>
</dbReference>
<dbReference type="AlphaFoldDB" id="A0A1H1QEC2"/>
<sequence length="124" mass="13937">MVLDAMTDREELSLEVLNNVAESWVFATMIYKLLTGAGGLGNIVAPECKEKGMTMPTERTRAIIQTREFLVSLSRDQALPEAVRNEARRLLRHYPTANEVLLAGKVEERREDSLTEPFLSSTID</sequence>
<protein>
    <submittedName>
        <fullName evidence="1">Uncharacterized protein</fullName>
    </submittedName>
</protein>
<accession>A0A1H1QEC2</accession>
<evidence type="ECO:0000313" key="2">
    <source>
        <dbReference type="Proteomes" id="UP000243359"/>
    </source>
</evidence>
<reference evidence="2" key="1">
    <citation type="submission" date="2016-10" db="EMBL/GenBank/DDBJ databases">
        <authorList>
            <person name="Varghese N."/>
            <person name="Submissions S."/>
        </authorList>
    </citation>
    <scope>NUCLEOTIDE SEQUENCE [LARGE SCALE GENOMIC DNA]</scope>
    <source>
        <strain evidence="2">KCTC 32247</strain>
    </source>
</reference>
<name>A0A1H1QEC2_9PSED</name>
<dbReference type="Proteomes" id="UP000243359">
    <property type="component" value="Chromosome I"/>
</dbReference>
<evidence type="ECO:0000313" key="1">
    <source>
        <dbReference type="EMBL" id="SDS21647.1"/>
    </source>
</evidence>
<dbReference type="EMBL" id="LT629751">
    <property type="protein sequence ID" value="SDS21647.1"/>
    <property type="molecule type" value="Genomic_DNA"/>
</dbReference>
<proteinExistence type="predicted"/>